<evidence type="ECO:0000256" key="1">
    <source>
        <dbReference type="SAM" id="MobiDB-lite"/>
    </source>
</evidence>
<accession>D3IVR2</accession>
<dbReference type="AlphaFoldDB" id="D3IVR2"/>
<name>D3IVR2_PHYED</name>
<organism evidence="2">
    <name type="scientific">Phyllostachys edulis</name>
    <name type="common">Tortoise shell bamboo</name>
    <name type="synonym">Bambusa edulis</name>
    <dbReference type="NCBI Taxonomy" id="38705"/>
    <lineage>
        <taxon>Eukaryota</taxon>
        <taxon>Viridiplantae</taxon>
        <taxon>Streptophyta</taxon>
        <taxon>Embryophyta</taxon>
        <taxon>Tracheophyta</taxon>
        <taxon>Spermatophyta</taxon>
        <taxon>Magnoliopsida</taxon>
        <taxon>Liliopsida</taxon>
        <taxon>Poales</taxon>
        <taxon>Poaceae</taxon>
        <taxon>BOP clade</taxon>
        <taxon>Bambusoideae</taxon>
        <taxon>Arundinarodae</taxon>
        <taxon>Arundinarieae</taxon>
        <taxon>Arundinariinae</taxon>
        <taxon>Phyllostachys</taxon>
    </lineage>
</organism>
<feature type="compositionally biased region" description="Basic and acidic residues" evidence="1">
    <location>
        <begin position="35"/>
        <end position="44"/>
    </location>
</feature>
<feature type="region of interest" description="Disordered" evidence="1">
    <location>
        <begin position="1"/>
        <end position="118"/>
    </location>
</feature>
<dbReference type="EMBL" id="GQ252886">
    <property type="protein sequence ID" value="ADB85402.1"/>
    <property type="molecule type" value="Genomic_DNA"/>
</dbReference>
<feature type="compositionally biased region" description="Basic and acidic residues" evidence="1">
    <location>
        <begin position="81"/>
        <end position="118"/>
    </location>
</feature>
<reference evidence="2" key="1">
    <citation type="journal article" date="2010" name="J. Integr. Plant Biol.">
        <title>Insights into the bamboo genome: syntenic relationships to rice and sorghum.</title>
        <authorList>
            <person name="Gui Y.J."/>
            <person name="Zhou Y."/>
            <person name="Wang Y."/>
            <person name="Wang S."/>
            <person name="Wang S.Y."/>
            <person name="Hu Y."/>
            <person name="Bo S.P."/>
            <person name="Chen H."/>
            <person name="Zhou C.P."/>
            <person name="Ma N.X."/>
            <person name="Zhang T.Z."/>
            <person name="Fan L.J."/>
        </authorList>
    </citation>
    <scope>NUCLEOTIDE SEQUENCE</scope>
    <source>
        <tissue evidence="2">Shoot</tissue>
    </source>
</reference>
<sequence>MRKRSRKPSEQDCRKGQNSQSSAPHRRGVDSAAEGEVRRPGSERRGRRGGGRRGAEGEARPEAVSAEAWSGGGGPPRGSRRGAELRRLEEEAPRQAGRRGAEGEARPEAVGRGPELRQ</sequence>
<evidence type="ECO:0000313" key="2">
    <source>
        <dbReference type="EMBL" id="ADB85402.1"/>
    </source>
</evidence>
<protein>
    <submittedName>
        <fullName evidence="2">Uncharacterized protein</fullName>
    </submittedName>
</protein>
<proteinExistence type="predicted"/>